<evidence type="ECO:0000313" key="7">
    <source>
        <dbReference type="Proteomes" id="UP001627154"/>
    </source>
</evidence>
<dbReference type="InterPro" id="IPR013979">
    <property type="entry name" value="TIF_beta_prop-like"/>
</dbReference>
<name>A0ABD2X379_9HYME</name>
<sequence>MGNDCEIFRINKQLCDFSTDGRFFALAHHDKLIIKNATTLDICLTFDFKYTIEGFEWSPRSDYVLCYNIKDCYVQIFSIYYPDWEFKLTEGSSGLENVIWAPDNKHIITVSNFKIQISIWCLESHSVTYIQNLKSSVCNGIQFSPNGKYLALIVNGQGHDDVDVYRTKDWLLSRKLICKGLSSVDGFAWSPSSELVSIWCKISGLAKLIIYSIANENYEGIFQPLDNVYNSTLDELSKKKFNEELRGLETVNWMPNGQFLAVSGHNETVILLSYITWKPLLNIRLKPVIKESDYLIRVFKEIIKVDQKTTSNKMLKGNNTIFIDSGSRYIEEVSNRPVNIPIDENENSLGVSAYSSPIKIMDILEFSFCARYLAIRNRNYLRTLWIWDIRTNAVDVLVLKNIISSVKWNPVDPKLIIFTDSACMFEWNSDNTNCLNTPKGMTMVDARFHPSGNSAILCGYNRAVIYKFDRKT</sequence>
<evidence type="ECO:0000256" key="4">
    <source>
        <dbReference type="ARBA" id="ARBA00022917"/>
    </source>
</evidence>
<dbReference type="PANTHER" id="PTHR16220">
    <property type="entry name" value="WD REPEAT PROTEIN 8-RELATED"/>
    <property type="match status" value="1"/>
</dbReference>
<comment type="caution">
    <text evidence="6">The sequence shown here is derived from an EMBL/GenBank/DDBJ whole genome shotgun (WGS) entry which is preliminary data.</text>
</comment>
<organism evidence="6 7">
    <name type="scientific">Trichogramma kaykai</name>
    <dbReference type="NCBI Taxonomy" id="54128"/>
    <lineage>
        <taxon>Eukaryota</taxon>
        <taxon>Metazoa</taxon>
        <taxon>Ecdysozoa</taxon>
        <taxon>Arthropoda</taxon>
        <taxon>Hexapoda</taxon>
        <taxon>Insecta</taxon>
        <taxon>Pterygota</taxon>
        <taxon>Neoptera</taxon>
        <taxon>Endopterygota</taxon>
        <taxon>Hymenoptera</taxon>
        <taxon>Apocrita</taxon>
        <taxon>Proctotrupomorpha</taxon>
        <taxon>Chalcidoidea</taxon>
        <taxon>Trichogrammatidae</taxon>
        <taxon>Trichogramma</taxon>
    </lineage>
</organism>
<reference evidence="6 7" key="1">
    <citation type="journal article" date="2024" name="bioRxiv">
        <title>A reference genome for Trichogramma kaykai: A tiny desert-dwelling parasitoid wasp with competing sex-ratio distorters.</title>
        <authorList>
            <person name="Culotta J."/>
            <person name="Lindsey A.R."/>
        </authorList>
    </citation>
    <scope>NUCLEOTIDE SEQUENCE [LARGE SCALE GENOMIC DNA]</scope>
    <source>
        <strain evidence="6 7">KSX58</strain>
    </source>
</reference>
<feature type="domain" description="Translation initiation factor beta propellor-like" evidence="5">
    <location>
        <begin position="47"/>
        <end position="151"/>
    </location>
</feature>
<keyword evidence="2" id="KW-0853">WD repeat</keyword>
<dbReference type="InterPro" id="IPR015943">
    <property type="entry name" value="WD40/YVTN_repeat-like_dom_sf"/>
</dbReference>
<dbReference type="PANTHER" id="PTHR16220:SF0">
    <property type="entry name" value="WD REPEAT-CONTAINING PROTEIN WRAP73"/>
    <property type="match status" value="1"/>
</dbReference>
<dbReference type="InterPro" id="IPR052778">
    <property type="entry name" value="Centrosome-WD_assoc"/>
</dbReference>
<keyword evidence="1" id="KW-0396">Initiation factor</keyword>
<dbReference type="SUPFAM" id="SSF69322">
    <property type="entry name" value="Tricorn protease domain 2"/>
    <property type="match status" value="1"/>
</dbReference>
<accession>A0ABD2X379</accession>
<evidence type="ECO:0000256" key="3">
    <source>
        <dbReference type="ARBA" id="ARBA00022737"/>
    </source>
</evidence>
<dbReference type="Pfam" id="PF08662">
    <property type="entry name" value="eIF2A"/>
    <property type="match status" value="1"/>
</dbReference>
<dbReference type="Proteomes" id="UP001627154">
    <property type="component" value="Unassembled WGS sequence"/>
</dbReference>
<evidence type="ECO:0000256" key="2">
    <source>
        <dbReference type="ARBA" id="ARBA00022574"/>
    </source>
</evidence>
<dbReference type="Gene3D" id="2.130.10.10">
    <property type="entry name" value="YVTN repeat-like/Quinoprotein amine dehydrogenase"/>
    <property type="match status" value="2"/>
</dbReference>
<dbReference type="SUPFAM" id="SSF82171">
    <property type="entry name" value="DPP6 N-terminal domain-like"/>
    <property type="match status" value="1"/>
</dbReference>
<evidence type="ECO:0000256" key="1">
    <source>
        <dbReference type="ARBA" id="ARBA00022540"/>
    </source>
</evidence>
<dbReference type="GO" id="GO:0003743">
    <property type="term" value="F:translation initiation factor activity"/>
    <property type="evidence" value="ECO:0007669"/>
    <property type="project" value="UniProtKB-KW"/>
</dbReference>
<evidence type="ECO:0000259" key="5">
    <source>
        <dbReference type="Pfam" id="PF08662"/>
    </source>
</evidence>
<keyword evidence="7" id="KW-1185">Reference proteome</keyword>
<protein>
    <recommendedName>
        <fullName evidence="5">Translation initiation factor beta propellor-like domain-containing protein</fullName>
    </recommendedName>
</protein>
<proteinExistence type="predicted"/>
<keyword evidence="4" id="KW-0648">Protein biosynthesis</keyword>
<dbReference type="AlphaFoldDB" id="A0ABD2X379"/>
<dbReference type="EMBL" id="JBJJXI010000055">
    <property type="protein sequence ID" value="KAL3399767.1"/>
    <property type="molecule type" value="Genomic_DNA"/>
</dbReference>
<evidence type="ECO:0000313" key="6">
    <source>
        <dbReference type="EMBL" id="KAL3399767.1"/>
    </source>
</evidence>
<keyword evidence="3" id="KW-0677">Repeat</keyword>
<gene>
    <name evidence="6" type="ORF">TKK_007008</name>
</gene>